<evidence type="ECO:0000259" key="2">
    <source>
        <dbReference type="Pfam" id="PF03703"/>
    </source>
</evidence>
<feature type="transmembrane region" description="Helical" evidence="1">
    <location>
        <begin position="20"/>
        <end position="41"/>
    </location>
</feature>
<reference evidence="3" key="1">
    <citation type="submission" date="2016-02" db="EMBL/GenBank/DDBJ databases">
        <title>Genome sequence of Bacillus trypoxylicola KCTC 13244(T).</title>
        <authorList>
            <person name="Jeong H."/>
            <person name="Park S.-H."/>
            <person name="Choi S.-K."/>
        </authorList>
    </citation>
    <scope>NUCLEOTIDE SEQUENCE [LARGE SCALE GENOMIC DNA]</scope>
    <source>
        <strain evidence="3">KCTC 13244</strain>
    </source>
</reference>
<evidence type="ECO:0000313" key="3">
    <source>
        <dbReference type="EMBL" id="KYG34334.1"/>
    </source>
</evidence>
<dbReference type="InterPro" id="IPR005182">
    <property type="entry name" value="YdbS-like_PH"/>
</dbReference>
<proteinExistence type="predicted"/>
<dbReference type="AlphaFoldDB" id="A0A162F2C7"/>
<keyword evidence="1" id="KW-1133">Transmembrane helix</keyword>
<dbReference type="PANTHER" id="PTHR34473">
    <property type="entry name" value="UPF0699 TRANSMEMBRANE PROTEIN YDBS"/>
    <property type="match status" value="1"/>
</dbReference>
<organism evidence="3 4">
    <name type="scientific">Alkalihalobacillus trypoxylicola</name>
    <dbReference type="NCBI Taxonomy" id="519424"/>
    <lineage>
        <taxon>Bacteria</taxon>
        <taxon>Bacillati</taxon>
        <taxon>Bacillota</taxon>
        <taxon>Bacilli</taxon>
        <taxon>Bacillales</taxon>
        <taxon>Bacillaceae</taxon>
        <taxon>Alkalihalobacillus</taxon>
    </lineage>
</organism>
<protein>
    <recommendedName>
        <fullName evidence="2">YdbS-like PH domain-containing protein</fullName>
    </recommendedName>
</protein>
<keyword evidence="4" id="KW-1185">Reference proteome</keyword>
<dbReference type="PANTHER" id="PTHR34473:SF2">
    <property type="entry name" value="UPF0699 TRANSMEMBRANE PROTEIN YDBT"/>
    <property type="match status" value="1"/>
</dbReference>
<evidence type="ECO:0000313" key="4">
    <source>
        <dbReference type="Proteomes" id="UP000075806"/>
    </source>
</evidence>
<dbReference type="EMBL" id="LTAO01000002">
    <property type="protein sequence ID" value="KYG34334.1"/>
    <property type="molecule type" value="Genomic_DNA"/>
</dbReference>
<dbReference type="OrthoDB" id="2437193at2"/>
<feature type="transmembrane region" description="Helical" evidence="1">
    <location>
        <begin position="47"/>
        <end position="72"/>
    </location>
</feature>
<gene>
    <name evidence="3" type="ORF">AZF04_14165</name>
</gene>
<keyword evidence="1" id="KW-0812">Transmembrane</keyword>
<sequence>MFNSIQEPSQKISKDAIKIWRVTALITHTISILVLGVILFLQQRFEWFDWIFYVAIILIVIEVLYGIYAAFIRPMLLQKTWRYEVDQEYIQLKHGIFVKVHLIVPMVKVQYVNTNQGPLLRRYQLSTLTIGTTASTHEIPAIPEETAKELRMKIAMLANLSEAEDIEEEVSEEEVQHEQR</sequence>
<keyword evidence="1" id="KW-0472">Membrane</keyword>
<dbReference type="Proteomes" id="UP000075806">
    <property type="component" value="Unassembled WGS sequence"/>
</dbReference>
<accession>A0A162F2C7</accession>
<dbReference type="Pfam" id="PF03703">
    <property type="entry name" value="bPH_2"/>
    <property type="match status" value="1"/>
</dbReference>
<name>A0A162F2C7_9BACI</name>
<dbReference type="STRING" id="519424.AZF04_14165"/>
<evidence type="ECO:0000256" key="1">
    <source>
        <dbReference type="SAM" id="Phobius"/>
    </source>
</evidence>
<comment type="caution">
    <text evidence="3">The sequence shown here is derived from an EMBL/GenBank/DDBJ whole genome shotgun (WGS) entry which is preliminary data.</text>
</comment>
<feature type="domain" description="YdbS-like PH" evidence="2">
    <location>
        <begin position="79"/>
        <end position="151"/>
    </location>
</feature>
<dbReference type="RefSeq" id="WP_061947505.1">
    <property type="nucleotide sequence ID" value="NZ_LTAO01000002.1"/>
</dbReference>